<feature type="signal peptide" evidence="1">
    <location>
        <begin position="1"/>
        <end position="20"/>
    </location>
</feature>
<accession>A0A9D1JXN6</accession>
<dbReference type="InterPro" id="IPR018711">
    <property type="entry name" value="NAGPA"/>
</dbReference>
<organism evidence="3 4">
    <name type="scientific">Candidatus Galligastranaerophilus intestinavium</name>
    <dbReference type="NCBI Taxonomy" id="2840836"/>
    <lineage>
        <taxon>Bacteria</taxon>
        <taxon>Candidatus Galligastranaerophilus</taxon>
    </lineage>
</organism>
<dbReference type="Proteomes" id="UP000886865">
    <property type="component" value="Unassembled WGS sequence"/>
</dbReference>
<feature type="domain" description="Phosphodiester glycosidase" evidence="2">
    <location>
        <begin position="67"/>
        <end position="267"/>
    </location>
</feature>
<comment type="caution">
    <text evidence="3">The sequence shown here is derived from an EMBL/GenBank/DDBJ whole genome shotgun (WGS) entry which is preliminary data.</text>
</comment>
<reference evidence="3" key="2">
    <citation type="journal article" date="2021" name="PeerJ">
        <title>Extensive microbial diversity within the chicken gut microbiome revealed by metagenomics and culture.</title>
        <authorList>
            <person name="Gilroy R."/>
            <person name="Ravi A."/>
            <person name="Getino M."/>
            <person name="Pursley I."/>
            <person name="Horton D.L."/>
            <person name="Alikhan N.F."/>
            <person name="Baker D."/>
            <person name="Gharbi K."/>
            <person name="Hall N."/>
            <person name="Watson M."/>
            <person name="Adriaenssens E.M."/>
            <person name="Foster-Nyarko E."/>
            <person name="Jarju S."/>
            <person name="Secka A."/>
            <person name="Antonio M."/>
            <person name="Oren A."/>
            <person name="Chaudhuri R.R."/>
            <person name="La Ragione R."/>
            <person name="Hildebrand F."/>
            <person name="Pallen M.J."/>
        </authorList>
    </citation>
    <scope>NUCLEOTIDE SEQUENCE</scope>
    <source>
        <strain evidence="3">CHK152-2871</strain>
    </source>
</reference>
<dbReference type="AlphaFoldDB" id="A0A9D1JXN6"/>
<evidence type="ECO:0000256" key="1">
    <source>
        <dbReference type="SAM" id="SignalP"/>
    </source>
</evidence>
<evidence type="ECO:0000313" key="4">
    <source>
        <dbReference type="Proteomes" id="UP000886865"/>
    </source>
</evidence>
<sequence>MFRKIFLIFIVFLVANAAFAKDGIDVKYDKKGKFYLYKIDLKELAPRIRPYIVQDGLKTAREVFKQNNFELVVNGGFFDPNTSKSVSYVTIDKKEVGTPFESIEMIKKLSDEKRVENVINRSELRIYKHNLTDVLKFDIAHHFDSAPKDYEILHALGGGPMIYPDNCIEKEGFVKYDDTGHPVIQSAHVLKKRARTVVALKNNDLYVIIFTNFAPVTIPEVGQKLKKFNFDKIMAFDGGPSTSLNYADNEIFSSNNEQRKVKSFLIIQK</sequence>
<dbReference type="GO" id="GO:0016798">
    <property type="term" value="F:hydrolase activity, acting on glycosyl bonds"/>
    <property type="evidence" value="ECO:0007669"/>
    <property type="project" value="UniProtKB-KW"/>
</dbReference>
<dbReference type="EMBL" id="DVJQ01000053">
    <property type="protein sequence ID" value="HIS74664.1"/>
    <property type="molecule type" value="Genomic_DNA"/>
</dbReference>
<keyword evidence="3" id="KW-0378">Hydrolase</keyword>
<reference evidence="3" key="1">
    <citation type="submission" date="2020-10" db="EMBL/GenBank/DDBJ databases">
        <authorList>
            <person name="Gilroy R."/>
        </authorList>
    </citation>
    <scope>NUCLEOTIDE SEQUENCE</scope>
    <source>
        <strain evidence="3">CHK152-2871</strain>
    </source>
</reference>
<dbReference type="Pfam" id="PF09992">
    <property type="entry name" value="NAGPA"/>
    <property type="match status" value="1"/>
</dbReference>
<evidence type="ECO:0000313" key="3">
    <source>
        <dbReference type="EMBL" id="HIS74664.1"/>
    </source>
</evidence>
<evidence type="ECO:0000259" key="2">
    <source>
        <dbReference type="Pfam" id="PF09992"/>
    </source>
</evidence>
<proteinExistence type="predicted"/>
<keyword evidence="3" id="KW-0326">Glycosidase</keyword>
<gene>
    <name evidence="3" type="ORF">IAA86_06560</name>
</gene>
<name>A0A9D1JXN6_9BACT</name>
<protein>
    <submittedName>
        <fullName evidence="3">Phosphodiester glycosidase family protein</fullName>
    </submittedName>
</protein>
<feature type="chain" id="PRO_5038350966" evidence="1">
    <location>
        <begin position="21"/>
        <end position="269"/>
    </location>
</feature>
<keyword evidence="1" id="KW-0732">Signal</keyword>